<dbReference type="AlphaFoldDB" id="E6PQ28"/>
<gene>
    <name evidence="2" type="ORF">CARN2_1642</name>
</gene>
<keyword evidence="1" id="KW-0812">Transmembrane</keyword>
<keyword evidence="1" id="KW-1133">Transmembrane helix</keyword>
<evidence type="ECO:0000256" key="1">
    <source>
        <dbReference type="SAM" id="Phobius"/>
    </source>
</evidence>
<dbReference type="EMBL" id="CABM01000040">
    <property type="protein sequence ID" value="CBH97032.1"/>
    <property type="molecule type" value="Genomic_DNA"/>
</dbReference>
<proteinExistence type="predicted"/>
<comment type="caution">
    <text evidence="2">The sequence shown here is derived from an EMBL/GenBank/DDBJ whole genome shotgun (WGS) entry which is preliminary data.</text>
</comment>
<organism evidence="2">
    <name type="scientific">mine drainage metagenome</name>
    <dbReference type="NCBI Taxonomy" id="410659"/>
    <lineage>
        <taxon>unclassified sequences</taxon>
        <taxon>metagenomes</taxon>
        <taxon>ecological metagenomes</taxon>
    </lineage>
</organism>
<name>E6PQ28_9ZZZZ</name>
<evidence type="ECO:0000313" key="2">
    <source>
        <dbReference type="EMBL" id="CBH97032.1"/>
    </source>
</evidence>
<feature type="transmembrane region" description="Helical" evidence="1">
    <location>
        <begin position="119"/>
        <end position="137"/>
    </location>
</feature>
<sequence>MSGRLDLLSPLPPRLCNSDPLCCVPSLCVGPSGLRERLTSAPALQRLPNLDRAMQLVKLALVAATLVCGLLSAFYWWKASLVQADTKGGHDSGSTQFQQGSWIAAVLDQSMQSARLNAIAARWSAATALFGALLAIFC</sequence>
<accession>E6PQ28</accession>
<feature type="transmembrane region" description="Helical" evidence="1">
    <location>
        <begin position="56"/>
        <end position="77"/>
    </location>
</feature>
<protein>
    <submittedName>
        <fullName evidence="2">Uncharacterized protein</fullName>
    </submittedName>
</protein>
<keyword evidence="1" id="KW-0472">Membrane</keyword>
<reference evidence="2" key="1">
    <citation type="submission" date="2009-10" db="EMBL/GenBank/DDBJ databases">
        <title>Diversity of trophic interactions inside an arsenic-rich microbial ecosystem.</title>
        <authorList>
            <person name="Bertin P.N."/>
            <person name="Heinrich-Salmeron A."/>
            <person name="Pelletier E."/>
            <person name="Goulhen-Chollet F."/>
            <person name="Arsene-Ploetze F."/>
            <person name="Gallien S."/>
            <person name="Calteau A."/>
            <person name="Vallenet D."/>
            <person name="Casiot C."/>
            <person name="Chane-Woon-Ming B."/>
            <person name="Giloteaux L."/>
            <person name="Barakat M."/>
            <person name="Bonnefoy V."/>
            <person name="Bruneel O."/>
            <person name="Chandler M."/>
            <person name="Cleiss J."/>
            <person name="Duran R."/>
            <person name="Elbaz-Poulichet F."/>
            <person name="Fonknechten N."/>
            <person name="Lauga B."/>
            <person name="Mornico D."/>
            <person name="Ortet P."/>
            <person name="Schaeffer C."/>
            <person name="Siguier P."/>
            <person name="Alexander Thil Smith A."/>
            <person name="Van Dorsselaer A."/>
            <person name="Weissenbach J."/>
            <person name="Medigue C."/>
            <person name="Le Paslier D."/>
        </authorList>
    </citation>
    <scope>NUCLEOTIDE SEQUENCE</scope>
</reference>